<keyword evidence="6" id="KW-1185">Reference proteome</keyword>
<dbReference type="RefSeq" id="WP_250097550.1">
    <property type="nucleotide sequence ID" value="NZ_JAKRYL010000018.1"/>
</dbReference>
<evidence type="ECO:0000259" key="4">
    <source>
        <dbReference type="Pfam" id="PF01095"/>
    </source>
</evidence>
<proteinExistence type="inferred from homology"/>
<comment type="similarity">
    <text evidence="1">Belongs to the pectinesterase family.</text>
</comment>
<gene>
    <name evidence="5" type="ORF">MF646_16160</name>
</gene>
<accession>A0A9X2CUQ7</accession>
<dbReference type="AlphaFoldDB" id="A0A9X2CUQ7"/>
<dbReference type="InterPro" id="IPR000070">
    <property type="entry name" value="Pectinesterase_cat"/>
</dbReference>
<dbReference type="Pfam" id="PF01095">
    <property type="entry name" value="Pectinesterase"/>
    <property type="match status" value="2"/>
</dbReference>
<sequence length="319" mass="35805">MIVAQDSTGQFTTIQAAVDSLPKNNRQTITIQIKEGIYEEKLVIDKPNITIESIGRDKVIITFGDYARRIQKNGEEMGTFGSYTSLITGDNFSAKNVTFQNHAGPGSIVGQALAVYVDADRISFENCSFLGNQDTVFTGPLPPKPMKGDRFGGPRDGLVRTVGRSYFKNCYIEVDVDFIFGSATSVFHQCEIFCLDRSMDVNGYLTAASTPEDTKFGYVFIDCHLTSNAAPNTVYLGRPWRNYAKTAFINCWMGSHIKEEGWHNWNKPEAEKTTCYAEYNSYGPGGNMDRRVRWAKQLTEEEAKEYSIKTILGNWKNEC</sequence>
<keyword evidence="2" id="KW-0378">Hydrolase</keyword>
<dbReference type="GO" id="GO:0042545">
    <property type="term" value="P:cell wall modification"/>
    <property type="evidence" value="ECO:0007669"/>
    <property type="project" value="InterPro"/>
</dbReference>
<evidence type="ECO:0000256" key="3">
    <source>
        <dbReference type="ARBA" id="ARBA00023085"/>
    </source>
</evidence>
<comment type="caution">
    <text evidence="5">The sequence shown here is derived from an EMBL/GenBank/DDBJ whole genome shotgun (WGS) entry which is preliminary data.</text>
</comment>
<evidence type="ECO:0000313" key="6">
    <source>
        <dbReference type="Proteomes" id="UP001139150"/>
    </source>
</evidence>
<dbReference type="EMBL" id="JAKRYL010000018">
    <property type="protein sequence ID" value="MCL7748661.1"/>
    <property type="molecule type" value="Genomic_DNA"/>
</dbReference>
<evidence type="ECO:0000256" key="1">
    <source>
        <dbReference type="ARBA" id="ARBA00008891"/>
    </source>
</evidence>
<keyword evidence="3" id="KW-0063">Aspartyl esterase</keyword>
<dbReference type="Gene3D" id="2.160.20.10">
    <property type="entry name" value="Single-stranded right-handed beta-helix, Pectin lyase-like"/>
    <property type="match status" value="1"/>
</dbReference>
<feature type="domain" description="Pectinesterase catalytic" evidence="4">
    <location>
        <begin position="153"/>
        <end position="312"/>
    </location>
</feature>
<organism evidence="5 6">
    <name type="scientific">Halalkalibacter alkaliphilus</name>
    <dbReference type="NCBI Taxonomy" id="2917993"/>
    <lineage>
        <taxon>Bacteria</taxon>
        <taxon>Bacillati</taxon>
        <taxon>Bacillota</taxon>
        <taxon>Bacilli</taxon>
        <taxon>Bacillales</taxon>
        <taxon>Bacillaceae</taxon>
        <taxon>Halalkalibacter</taxon>
    </lineage>
</organism>
<reference evidence="5" key="1">
    <citation type="submission" date="2022-02" db="EMBL/GenBank/DDBJ databases">
        <title>Halalkalibacter sp. nov. isolated from Lonar Lake, India.</title>
        <authorList>
            <person name="Joshi A."/>
            <person name="Thite S."/>
            <person name="Lodha T."/>
        </authorList>
    </citation>
    <scope>NUCLEOTIDE SEQUENCE</scope>
    <source>
        <strain evidence="5">MEB205</strain>
    </source>
</reference>
<evidence type="ECO:0000313" key="5">
    <source>
        <dbReference type="EMBL" id="MCL7748661.1"/>
    </source>
</evidence>
<dbReference type="InterPro" id="IPR012334">
    <property type="entry name" value="Pectin_lyas_fold"/>
</dbReference>
<dbReference type="SUPFAM" id="SSF51126">
    <property type="entry name" value="Pectin lyase-like"/>
    <property type="match status" value="1"/>
</dbReference>
<dbReference type="PANTHER" id="PTHR31321:SF57">
    <property type="entry name" value="PECTINESTERASE 53-RELATED"/>
    <property type="match status" value="1"/>
</dbReference>
<protein>
    <submittedName>
        <fullName evidence="5">Pectinesterase family protein</fullName>
    </submittedName>
</protein>
<feature type="domain" description="Pectinesterase catalytic" evidence="4">
    <location>
        <begin position="2"/>
        <end position="138"/>
    </location>
</feature>
<dbReference type="Proteomes" id="UP001139150">
    <property type="component" value="Unassembled WGS sequence"/>
</dbReference>
<dbReference type="GO" id="GO:0009279">
    <property type="term" value="C:cell outer membrane"/>
    <property type="evidence" value="ECO:0007669"/>
    <property type="project" value="TreeGrafter"/>
</dbReference>
<dbReference type="PANTHER" id="PTHR31321">
    <property type="entry name" value="ACYL-COA THIOESTER HYDROLASE YBHC-RELATED"/>
    <property type="match status" value="1"/>
</dbReference>
<evidence type="ECO:0000256" key="2">
    <source>
        <dbReference type="ARBA" id="ARBA00022801"/>
    </source>
</evidence>
<name>A0A9X2CUQ7_9BACI</name>
<dbReference type="InterPro" id="IPR011050">
    <property type="entry name" value="Pectin_lyase_fold/virulence"/>
</dbReference>
<dbReference type="GO" id="GO:0030599">
    <property type="term" value="F:pectinesterase activity"/>
    <property type="evidence" value="ECO:0007669"/>
    <property type="project" value="InterPro"/>
</dbReference>